<name>A0A7W9TQI2_CASDE</name>
<dbReference type="PANTHER" id="PTHR46696:SF6">
    <property type="entry name" value="P450, PUTATIVE (EUROFUNG)-RELATED"/>
    <property type="match status" value="1"/>
</dbReference>
<reference evidence="2 3" key="1">
    <citation type="submission" date="2020-08" db="EMBL/GenBank/DDBJ databases">
        <title>Genomic Encyclopedia of Type Strains, Phase IV (KMG-IV): sequencing the most valuable type-strain genomes for metagenomic binning, comparative biology and taxonomic classification.</title>
        <authorList>
            <person name="Goeker M."/>
        </authorList>
    </citation>
    <scope>NUCLEOTIDE SEQUENCE [LARGE SCALE GENOMIC DNA]</scope>
    <source>
        <strain evidence="2 3">DSM 12141</strain>
    </source>
</reference>
<dbReference type="RefSeq" id="WP_043681770.1">
    <property type="nucleotide sequence ID" value="NZ_JACHIB010000010.1"/>
</dbReference>
<sequence length="384" mass="42886">MNTPQDWDPRAPEVLADPIAAYDRMRRRCPVAHSDYLHHSVFRHADVMRILLDHETFSSQASRHVSVPNSMDPPEHTAYRRLIEPYFAPERMAAFEPACRRLCAELVAALPRNERVEIMFGLAHPFALRMQCAFLGWPDSLHEPLRQWIHKKNVATLSGDAHAIAAVATEFDETIRALLKVRRDAGDQAPDDATTRLLRETVNGRPLAEDEIVSILRNWTVGELGTMASSVGIIAHYLASHPDLQDRLRSQPELVRPANDEILRIHAPLIANRRATTCPVRLGGTQIPAGERVTLIWASANRDEAVFGDPDEFRLDRDPSLNLLYGAGIHACPGAPLARLEIEAMIQALLAGTRALEPVAEQPPMPAIYPASGYRQAMLQLRHD</sequence>
<dbReference type="GO" id="GO:0004497">
    <property type="term" value="F:monooxygenase activity"/>
    <property type="evidence" value="ECO:0007669"/>
    <property type="project" value="InterPro"/>
</dbReference>
<evidence type="ECO:0000256" key="1">
    <source>
        <dbReference type="ARBA" id="ARBA00010617"/>
    </source>
</evidence>
<dbReference type="EMBL" id="JACHIB010000010">
    <property type="protein sequence ID" value="MBB6083952.1"/>
    <property type="molecule type" value="Genomic_DNA"/>
</dbReference>
<comment type="caution">
    <text evidence="2">The sequence shown here is derived from an EMBL/GenBank/DDBJ whole genome shotgun (WGS) entry which is preliminary data.</text>
</comment>
<dbReference type="PRINTS" id="PR00359">
    <property type="entry name" value="BP450"/>
</dbReference>
<protein>
    <recommendedName>
        <fullName evidence="4">Cytochrome P450</fullName>
    </recommendedName>
</protein>
<evidence type="ECO:0000313" key="3">
    <source>
        <dbReference type="Proteomes" id="UP000541136"/>
    </source>
</evidence>
<dbReference type="CDD" id="cd11079">
    <property type="entry name" value="Cyp_unk"/>
    <property type="match status" value="1"/>
</dbReference>
<accession>A0A7W9TQI2</accession>
<dbReference type="PANTHER" id="PTHR46696">
    <property type="entry name" value="P450, PUTATIVE (EUROFUNG)-RELATED"/>
    <property type="match status" value="1"/>
</dbReference>
<evidence type="ECO:0008006" key="4">
    <source>
        <dbReference type="Google" id="ProtNLM"/>
    </source>
</evidence>
<dbReference type="GO" id="GO:0020037">
    <property type="term" value="F:heme binding"/>
    <property type="evidence" value="ECO:0007669"/>
    <property type="project" value="InterPro"/>
</dbReference>
<comment type="similarity">
    <text evidence="1">Belongs to the cytochrome P450 family.</text>
</comment>
<dbReference type="SUPFAM" id="SSF48264">
    <property type="entry name" value="Cytochrome P450"/>
    <property type="match status" value="1"/>
</dbReference>
<dbReference type="GO" id="GO:0016705">
    <property type="term" value="F:oxidoreductase activity, acting on paired donors, with incorporation or reduction of molecular oxygen"/>
    <property type="evidence" value="ECO:0007669"/>
    <property type="project" value="InterPro"/>
</dbReference>
<gene>
    <name evidence="2" type="ORF">HNR28_001997</name>
</gene>
<dbReference type="Pfam" id="PF00067">
    <property type="entry name" value="p450"/>
    <property type="match status" value="1"/>
</dbReference>
<evidence type="ECO:0000313" key="2">
    <source>
        <dbReference type="EMBL" id="MBB6083952.1"/>
    </source>
</evidence>
<dbReference type="InterPro" id="IPR002397">
    <property type="entry name" value="Cyt_P450_B"/>
</dbReference>
<dbReference type="AlphaFoldDB" id="A0A7W9TQI2"/>
<dbReference type="Gene3D" id="1.10.630.10">
    <property type="entry name" value="Cytochrome P450"/>
    <property type="match status" value="1"/>
</dbReference>
<dbReference type="Proteomes" id="UP000541136">
    <property type="component" value="Unassembled WGS sequence"/>
</dbReference>
<dbReference type="GO" id="GO:0005506">
    <property type="term" value="F:iron ion binding"/>
    <property type="evidence" value="ECO:0007669"/>
    <property type="project" value="InterPro"/>
</dbReference>
<dbReference type="InterPro" id="IPR036396">
    <property type="entry name" value="Cyt_P450_sf"/>
</dbReference>
<dbReference type="InterPro" id="IPR001128">
    <property type="entry name" value="Cyt_P450"/>
</dbReference>
<organism evidence="2 3">
    <name type="scientific">Castellaniella defragrans</name>
    <name type="common">Alcaligenes defragrans</name>
    <dbReference type="NCBI Taxonomy" id="75697"/>
    <lineage>
        <taxon>Bacteria</taxon>
        <taxon>Pseudomonadati</taxon>
        <taxon>Pseudomonadota</taxon>
        <taxon>Betaproteobacteria</taxon>
        <taxon>Burkholderiales</taxon>
        <taxon>Alcaligenaceae</taxon>
        <taxon>Castellaniella</taxon>
    </lineage>
</organism>
<proteinExistence type="inferred from homology"/>